<accession>A0A928Z606</accession>
<dbReference type="Gene3D" id="3.10.180.10">
    <property type="entry name" value="2,3-Dihydroxybiphenyl 1,2-Dioxygenase, domain 1"/>
    <property type="match status" value="1"/>
</dbReference>
<evidence type="ECO:0000259" key="1">
    <source>
        <dbReference type="PROSITE" id="PS51819"/>
    </source>
</evidence>
<dbReference type="InterPro" id="IPR029068">
    <property type="entry name" value="Glyas_Bleomycin-R_OHBP_Dase"/>
</dbReference>
<gene>
    <name evidence="2" type="ORF">IQ266_20320</name>
</gene>
<protein>
    <recommendedName>
        <fullName evidence="1">VOC domain-containing protein</fullName>
    </recommendedName>
</protein>
<dbReference type="SUPFAM" id="SSF54593">
    <property type="entry name" value="Glyoxalase/Bleomycin resistance protein/Dihydroxybiphenyl dioxygenase"/>
    <property type="match status" value="1"/>
</dbReference>
<dbReference type="PROSITE" id="PS51819">
    <property type="entry name" value="VOC"/>
    <property type="match status" value="1"/>
</dbReference>
<reference evidence="2" key="1">
    <citation type="submission" date="2020-10" db="EMBL/GenBank/DDBJ databases">
        <authorList>
            <person name="Castelo-Branco R."/>
            <person name="Eusebio N."/>
            <person name="Adriana R."/>
            <person name="Vieira A."/>
            <person name="Brugerolle De Fraissinette N."/>
            <person name="Rezende De Castro R."/>
            <person name="Schneider M.P."/>
            <person name="Vasconcelos V."/>
            <person name="Leao P.N."/>
        </authorList>
    </citation>
    <scope>NUCLEOTIDE SEQUENCE</scope>
    <source>
        <strain evidence="2">LEGE 11480</strain>
    </source>
</reference>
<dbReference type="AlphaFoldDB" id="A0A928Z606"/>
<comment type="caution">
    <text evidence="2">The sequence shown here is derived from an EMBL/GenBank/DDBJ whole genome shotgun (WGS) entry which is preliminary data.</text>
</comment>
<dbReference type="Pfam" id="PF00903">
    <property type="entry name" value="Glyoxalase"/>
    <property type="match status" value="1"/>
</dbReference>
<dbReference type="InterPro" id="IPR004360">
    <property type="entry name" value="Glyas_Fos-R_dOase_dom"/>
</dbReference>
<name>A0A928Z606_9CYAN</name>
<evidence type="ECO:0000313" key="3">
    <source>
        <dbReference type="Proteomes" id="UP000625316"/>
    </source>
</evidence>
<keyword evidence="3" id="KW-1185">Reference proteome</keyword>
<dbReference type="EMBL" id="JADEXQ010000088">
    <property type="protein sequence ID" value="MBE9032088.1"/>
    <property type="molecule type" value="Genomic_DNA"/>
</dbReference>
<proteinExistence type="predicted"/>
<dbReference type="RefSeq" id="WP_264326912.1">
    <property type="nucleotide sequence ID" value="NZ_JADEXQ010000088.1"/>
</dbReference>
<evidence type="ECO:0000313" key="2">
    <source>
        <dbReference type="EMBL" id="MBE9032088.1"/>
    </source>
</evidence>
<sequence length="123" mass="13644">MSFSITKSLTTIAVIDWQVSLSFYAALLQMPPQKLQTDRYAEFCLANLTIALYVPRATEPPSPSTRAHPSLSLCLYVQPLSAAIERLTALGYAPPKGIQQSSHGQEIYVYDPNGNRIILYEPN</sequence>
<dbReference type="Proteomes" id="UP000625316">
    <property type="component" value="Unassembled WGS sequence"/>
</dbReference>
<organism evidence="2 3">
    <name type="scientific">Romeriopsis navalis LEGE 11480</name>
    <dbReference type="NCBI Taxonomy" id="2777977"/>
    <lineage>
        <taxon>Bacteria</taxon>
        <taxon>Bacillati</taxon>
        <taxon>Cyanobacteriota</taxon>
        <taxon>Cyanophyceae</taxon>
        <taxon>Leptolyngbyales</taxon>
        <taxon>Leptolyngbyaceae</taxon>
        <taxon>Romeriopsis</taxon>
        <taxon>Romeriopsis navalis</taxon>
    </lineage>
</organism>
<feature type="domain" description="VOC" evidence="1">
    <location>
        <begin position="5"/>
        <end position="122"/>
    </location>
</feature>
<dbReference type="InterPro" id="IPR037523">
    <property type="entry name" value="VOC_core"/>
</dbReference>